<feature type="repeat" description="Filamin" evidence="4">
    <location>
        <begin position="248"/>
        <end position="336"/>
    </location>
</feature>
<dbReference type="GO" id="GO:0051015">
    <property type="term" value="F:actin filament binding"/>
    <property type="evidence" value="ECO:0007669"/>
    <property type="project" value="InterPro"/>
</dbReference>
<feature type="domain" description="Calponin-homology (CH)" evidence="5">
    <location>
        <begin position="132"/>
        <end position="238"/>
    </location>
</feature>
<evidence type="ECO:0000313" key="6">
    <source>
        <dbReference type="EMBL" id="KAI6660585.1"/>
    </source>
</evidence>
<dbReference type="PROSITE" id="PS50194">
    <property type="entry name" value="FILAMIN_REPEAT"/>
    <property type="match status" value="8"/>
</dbReference>
<feature type="repeat" description="Filamin" evidence="4">
    <location>
        <begin position="900"/>
        <end position="987"/>
    </location>
</feature>
<evidence type="ECO:0000256" key="1">
    <source>
        <dbReference type="ARBA" id="ARBA00009238"/>
    </source>
</evidence>
<accession>A0AAV7KI63</accession>
<evidence type="ECO:0000256" key="3">
    <source>
        <dbReference type="ARBA" id="ARBA00023203"/>
    </source>
</evidence>
<proteinExistence type="inferred from homology"/>
<dbReference type="PANTHER" id="PTHR38537:SF8">
    <property type="entry name" value="FILAMIN-A"/>
    <property type="match status" value="1"/>
</dbReference>
<dbReference type="Pfam" id="PF00307">
    <property type="entry name" value="CH"/>
    <property type="match status" value="2"/>
</dbReference>
<comment type="similarity">
    <text evidence="1">Belongs to the filamin family.</text>
</comment>
<dbReference type="PROSITE" id="PS00019">
    <property type="entry name" value="ACTININ_1"/>
    <property type="match status" value="1"/>
</dbReference>
<feature type="repeat" description="Filamin" evidence="4">
    <location>
        <begin position="710"/>
        <end position="807"/>
    </location>
</feature>
<sequence>MAFVNGDAVVSDEWKKVQEKTFTRWCNEQLKLNDRNIENLGQGFADGINLIQLIEIISQKKIKRYNKNAKLRAQKLENVQQTLDLIMREKVKLVNIRSSDIVDGNIKLILGLVWTLILHYQISLGFKDNSGLTPKQALLKWLQEKLKHRPVGPPKNLTSDWKDGLRLAALCDEIAPGLTPDADSLNPSDAVTNVTEAIEQAYEYLDVPKLMNPEDIASPNIDEKSMMTYLSEFIEAKLNKPLPVLDGVNVNGPGVESQDLKSGQPTNFTIDARAASTTRNPRVKVINTEDKSLPVMIEKTADGTYTCQYTPNETGEHQVHVTLGYPVAGSPFCTFVDTGSDAGLSKIRVYGEGVESNQLESHKPTSFTIDTQELEGDVSITIQGPDGVLTEEDIEVRRNDQEQTEVDYTPSYPGNYNIEVLFDNQQVPNSPFTVQVNPIKEADASKVRVTGEGIAKGKVGDPLEFSIDTRAAGIGSLDMSLEGPSKCEAKYNDNGNGTCKVVYTPLLPGEYKIALKFNDTQVTNSPFNVKVFDPSKVIASGPGIDGVGIRVNQPADVFLDTTNAGEGEFQCCVKGPDEESEFKVNPNGHDNTLQGSYVPNKPSEYNVSVKMEGYEIPHSPFKVVISDSLKLSGPAIQYAYVDQPTHVDVDTSNSGNRTLSAELVDPKGKKIPTKISATSETSQEVEFTPRVGGHHNLNFMYGGSPLPYDIRVLDLNKVKAYGPGLANKGNVVNEDTVFTVETGGLMSEDLTIVIKNKSSDEEVAPEIKKTGEDKFEIAYKPTKADLHNVGIRLVGVEVCESPYEVAICDPLAIKAYGPGLEKGIEKTPTEFFVELCEGGEGSLAVAIEGPEETDLTIERETDSLYKFSYTPERAGVYDVNITFCDKPIKQSPFVVRVSRGPPDASKCIPQDINETGFFMIDAKNAGGSGLLEVGVSGNNYPCDFVSVKHNGDYTFNINYAQPEPGETTISVKWHGEHIKGSPFNIITEAN</sequence>
<dbReference type="InterPro" id="IPR013783">
    <property type="entry name" value="Ig-like_fold"/>
</dbReference>
<dbReference type="FunFam" id="1.10.418.10:FF:000006">
    <property type="entry name" value="Filamin-B isoform A"/>
    <property type="match status" value="1"/>
</dbReference>
<dbReference type="SMART" id="SM00033">
    <property type="entry name" value="CH"/>
    <property type="match status" value="2"/>
</dbReference>
<dbReference type="SUPFAM" id="SSF81296">
    <property type="entry name" value="E set domains"/>
    <property type="match status" value="8"/>
</dbReference>
<organism evidence="6 7">
    <name type="scientific">Oopsacas minuta</name>
    <dbReference type="NCBI Taxonomy" id="111878"/>
    <lineage>
        <taxon>Eukaryota</taxon>
        <taxon>Metazoa</taxon>
        <taxon>Porifera</taxon>
        <taxon>Hexactinellida</taxon>
        <taxon>Hexasterophora</taxon>
        <taxon>Lyssacinosida</taxon>
        <taxon>Leucopsacidae</taxon>
        <taxon>Oopsacas</taxon>
    </lineage>
</organism>
<dbReference type="Gene3D" id="1.10.418.10">
    <property type="entry name" value="Calponin-like domain"/>
    <property type="match status" value="2"/>
</dbReference>
<dbReference type="AlphaFoldDB" id="A0AAV7KI63"/>
<keyword evidence="3" id="KW-0009">Actin-binding</keyword>
<feature type="repeat" description="Filamin" evidence="4">
    <location>
        <begin position="439"/>
        <end position="531"/>
    </location>
</feature>
<dbReference type="PROSITE" id="PS00020">
    <property type="entry name" value="ACTININ_2"/>
    <property type="match status" value="1"/>
</dbReference>
<feature type="repeat" description="Filamin" evidence="4">
    <location>
        <begin position="805"/>
        <end position="897"/>
    </location>
</feature>
<keyword evidence="2" id="KW-0677">Repeat</keyword>
<dbReference type="PANTHER" id="PTHR38537">
    <property type="entry name" value="JITTERBUG, ISOFORM N"/>
    <property type="match status" value="1"/>
</dbReference>
<dbReference type="InterPro" id="IPR014756">
    <property type="entry name" value="Ig_E-set"/>
</dbReference>
<evidence type="ECO:0000256" key="2">
    <source>
        <dbReference type="ARBA" id="ARBA00022737"/>
    </source>
</evidence>
<feature type="repeat" description="Filamin" evidence="4">
    <location>
        <begin position="621"/>
        <end position="715"/>
    </location>
</feature>
<feature type="repeat" description="Filamin" evidence="4">
    <location>
        <begin position="529"/>
        <end position="625"/>
    </location>
</feature>
<reference evidence="6 7" key="1">
    <citation type="journal article" date="2023" name="BMC Biol.">
        <title>The compact genome of the sponge Oopsacas minuta (Hexactinellida) is lacking key metazoan core genes.</title>
        <authorList>
            <person name="Santini S."/>
            <person name="Schenkelaars Q."/>
            <person name="Jourda C."/>
            <person name="Duchesne M."/>
            <person name="Belahbib H."/>
            <person name="Rocher C."/>
            <person name="Selva M."/>
            <person name="Riesgo A."/>
            <person name="Vervoort M."/>
            <person name="Leys S.P."/>
            <person name="Kodjabachian L."/>
            <person name="Le Bivic A."/>
            <person name="Borchiellini C."/>
            <person name="Claverie J.M."/>
            <person name="Renard E."/>
        </authorList>
    </citation>
    <scope>NUCLEOTIDE SEQUENCE [LARGE SCALE GENOMIC DNA]</scope>
    <source>
        <strain evidence="6">SPO-2</strain>
    </source>
</reference>
<dbReference type="SUPFAM" id="SSF47576">
    <property type="entry name" value="Calponin-homology domain, CH-domain"/>
    <property type="match status" value="1"/>
</dbReference>
<dbReference type="Pfam" id="PF00630">
    <property type="entry name" value="Filamin"/>
    <property type="match status" value="8"/>
</dbReference>
<comment type="caution">
    <text evidence="6">The sequence shown here is derived from an EMBL/GenBank/DDBJ whole genome shotgun (WGS) entry which is preliminary data.</text>
</comment>
<evidence type="ECO:0000313" key="7">
    <source>
        <dbReference type="Proteomes" id="UP001165289"/>
    </source>
</evidence>
<dbReference type="InterPro" id="IPR001589">
    <property type="entry name" value="Actinin_actin-bd_CS"/>
</dbReference>
<keyword evidence="7" id="KW-1185">Reference proteome</keyword>
<dbReference type="GO" id="GO:0030036">
    <property type="term" value="P:actin cytoskeleton organization"/>
    <property type="evidence" value="ECO:0007669"/>
    <property type="project" value="InterPro"/>
</dbReference>
<dbReference type="Proteomes" id="UP001165289">
    <property type="component" value="Unassembled WGS sequence"/>
</dbReference>
<dbReference type="InterPro" id="IPR036872">
    <property type="entry name" value="CH_dom_sf"/>
</dbReference>
<dbReference type="InterPro" id="IPR044801">
    <property type="entry name" value="Filamin"/>
</dbReference>
<dbReference type="EMBL" id="JAKMXF010000033">
    <property type="protein sequence ID" value="KAI6660585.1"/>
    <property type="molecule type" value="Genomic_DNA"/>
</dbReference>
<dbReference type="InterPro" id="IPR001715">
    <property type="entry name" value="CH_dom"/>
</dbReference>
<dbReference type="SMART" id="SM00557">
    <property type="entry name" value="IG_FLMN"/>
    <property type="match status" value="8"/>
</dbReference>
<name>A0AAV7KI63_9METZ</name>
<feature type="domain" description="Calponin-homology (CH)" evidence="5">
    <location>
        <begin position="16"/>
        <end position="121"/>
    </location>
</feature>
<dbReference type="InterPro" id="IPR001298">
    <property type="entry name" value="Filamin/ABP280_rpt"/>
</dbReference>
<gene>
    <name evidence="6" type="ORF">LOD99_14169</name>
</gene>
<dbReference type="Gene3D" id="2.60.40.10">
    <property type="entry name" value="Immunoglobulins"/>
    <property type="match status" value="8"/>
</dbReference>
<evidence type="ECO:0000259" key="5">
    <source>
        <dbReference type="PROSITE" id="PS50021"/>
    </source>
</evidence>
<protein>
    <submittedName>
        <fullName evidence="6">Filamin-A-like</fullName>
    </submittedName>
</protein>
<dbReference type="PROSITE" id="PS50021">
    <property type="entry name" value="CH"/>
    <property type="match status" value="2"/>
</dbReference>
<evidence type="ECO:0000256" key="4">
    <source>
        <dbReference type="PROSITE-ProRule" id="PRU00087"/>
    </source>
</evidence>
<feature type="repeat" description="Filamin" evidence="4">
    <location>
        <begin position="339"/>
        <end position="436"/>
    </location>
</feature>
<dbReference type="InterPro" id="IPR017868">
    <property type="entry name" value="Filamin/ABP280_repeat-like"/>
</dbReference>